<keyword evidence="12 15" id="KW-1133">Transmembrane helix</keyword>
<evidence type="ECO:0000256" key="4">
    <source>
        <dbReference type="ARBA" id="ARBA00022475"/>
    </source>
</evidence>
<gene>
    <name evidence="17" type="primary">liaS_8</name>
    <name evidence="17" type="ORF">GALL_194170</name>
</gene>
<keyword evidence="14" id="KW-0175">Coiled coil</keyword>
<accession>A0A1J5RQM4</accession>
<dbReference type="PANTHER" id="PTHR24421:SF10">
    <property type="entry name" value="NITRATE_NITRITE SENSOR PROTEIN NARQ"/>
    <property type="match status" value="1"/>
</dbReference>
<dbReference type="InterPro" id="IPR003594">
    <property type="entry name" value="HATPase_dom"/>
</dbReference>
<evidence type="ECO:0000256" key="8">
    <source>
        <dbReference type="ARBA" id="ARBA00022692"/>
    </source>
</evidence>
<dbReference type="Pfam" id="PF02518">
    <property type="entry name" value="HATPase_c"/>
    <property type="match status" value="1"/>
</dbReference>
<feature type="transmembrane region" description="Helical" evidence="15">
    <location>
        <begin position="12"/>
        <end position="33"/>
    </location>
</feature>
<dbReference type="GO" id="GO:0005524">
    <property type="term" value="F:ATP binding"/>
    <property type="evidence" value="ECO:0007669"/>
    <property type="project" value="UniProtKB-KW"/>
</dbReference>
<evidence type="ECO:0000256" key="9">
    <source>
        <dbReference type="ARBA" id="ARBA00022741"/>
    </source>
</evidence>
<keyword evidence="8 15" id="KW-0812">Transmembrane</keyword>
<protein>
    <recommendedName>
        <fullName evidence="3">histidine kinase</fullName>
        <ecNumber evidence="3">2.7.13.3</ecNumber>
    </recommendedName>
</protein>
<evidence type="ECO:0000256" key="7">
    <source>
        <dbReference type="ARBA" id="ARBA00022679"/>
    </source>
</evidence>
<dbReference type="InterPro" id="IPR050482">
    <property type="entry name" value="Sensor_HK_TwoCompSys"/>
</dbReference>
<evidence type="ECO:0000259" key="16">
    <source>
        <dbReference type="PROSITE" id="PS50885"/>
    </source>
</evidence>
<dbReference type="Pfam" id="PF07730">
    <property type="entry name" value="HisKA_3"/>
    <property type="match status" value="1"/>
</dbReference>
<dbReference type="GO" id="GO:0046983">
    <property type="term" value="F:protein dimerization activity"/>
    <property type="evidence" value="ECO:0007669"/>
    <property type="project" value="InterPro"/>
</dbReference>
<keyword evidence="11" id="KW-0067">ATP-binding</keyword>
<dbReference type="InterPro" id="IPR011712">
    <property type="entry name" value="Sig_transdc_His_kin_sub3_dim/P"/>
</dbReference>
<dbReference type="Gene3D" id="3.30.565.10">
    <property type="entry name" value="Histidine kinase-like ATPase, C-terminal domain"/>
    <property type="match status" value="1"/>
</dbReference>
<dbReference type="EMBL" id="MLJW01000117">
    <property type="protein sequence ID" value="OIQ98592.1"/>
    <property type="molecule type" value="Genomic_DNA"/>
</dbReference>
<evidence type="ECO:0000256" key="1">
    <source>
        <dbReference type="ARBA" id="ARBA00000085"/>
    </source>
</evidence>
<dbReference type="AlphaFoldDB" id="A0A1J5RQM4"/>
<dbReference type="PANTHER" id="PTHR24421">
    <property type="entry name" value="NITRATE/NITRITE SENSOR PROTEIN NARX-RELATED"/>
    <property type="match status" value="1"/>
</dbReference>
<dbReference type="SMART" id="SM00304">
    <property type="entry name" value="HAMP"/>
    <property type="match status" value="1"/>
</dbReference>
<dbReference type="InterPro" id="IPR016380">
    <property type="entry name" value="Sig_transdc_His_kin_NarX/NarQ"/>
</dbReference>
<dbReference type="GO" id="GO:0000155">
    <property type="term" value="F:phosphorelay sensor kinase activity"/>
    <property type="evidence" value="ECO:0007669"/>
    <property type="project" value="InterPro"/>
</dbReference>
<dbReference type="Pfam" id="PF00672">
    <property type="entry name" value="HAMP"/>
    <property type="match status" value="1"/>
</dbReference>
<comment type="subcellular location">
    <subcellularLocation>
        <location evidence="2">Cell inner membrane</location>
        <topology evidence="2">Multi-pass membrane protein</topology>
    </subcellularLocation>
</comment>
<evidence type="ECO:0000256" key="11">
    <source>
        <dbReference type="ARBA" id="ARBA00022840"/>
    </source>
</evidence>
<dbReference type="Pfam" id="PF13675">
    <property type="entry name" value="PilJ"/>
    <property type="match status" value="1"/>
</dbReference>
<dbReference type="SUPFAM" id="SSF58104">
    <property type="entry name" value="Methyl-accepting chemotaxis protein (MCP) signaling domain"/>
    <property type="match status" value="1"/>
</dbReference>
<dbReference type="SUPFAM" id="SSF55874">
    <property type="entry name" value="ATPase domain of HSP90 chaperone/DNA topoisomerase II/histidine kinase"/>
    <property type="match status" value="1"/>
</dbReference>
<proteinExistence type="predicted"/>
<evidence type="ECO:0000256" key="12">
    <source>
        <dbReference type="ARBA" id="ARBA00022989"/>
    </source>
</evidence>
<evidence type="ECO:0000256" key="10">
    <source>
        <dbReference type="ARBA" id="ARBA00022777"/>
    </source>
</evidence>
<keyword evidence="10 17" id="KW-0418">Kinase</keyword>
<evidence type="ECO:0000256" key="14">
    <source>
        <dbReference type="SAM" id="Coils"/>
    </source>
</evidence>
<dbReference type="Gene3D" id="1.20.120.960">
    <property type="entry name" value="Histidine kinase NarX, sensor domain"/>
    <property type="match status" value="1"/>
</dbReference>
<evidence type="ECO:0000256" key="6">
    <source>
        <dbReference type="ARBA" id="ARBA00022553"/>
    </source>
</evidence>
<evidence type="ECO:0000256" key="13">
    <source>
        <dbReference type="ARBA" id="ARBA00023136"/>
    </source>
</evidence>
<evidence type="ECO:0000256" key="15">
    <source>
        <dbReference type="SAM" id="Phobius"/>
    </source>
</evidence>
<reference evidence="17" key="1">
    <citation type="submission" date="2016-10" db="EMBL/GenBank/DDBJ databases">
        <title>Sequence of Gallionella enrichment culture.</title>
        <authorList>
            <person name="Poehlein A."/>
            <person name="Muehling M."/>
            <person name="Daniel R."/>
        </authorList>
    </citation>
    <scope>NUCLEOTIDE SEQUENCE</scope>
</reference>
<evidence type="ECO:0000313" key="17">
    <source>
        <dbReference type="EMBL" id="OIQ98592.1"/>
    </source>
</evidence>
<feature type="coiled-coil region" evidence="14">
    <location>
        <begin position="247"/>
        <end position="281"/>
    </location>
</feature>
<dbReference type="Gene3D" id="1.20.5.1930">
    <property type="match status" value="1"/>
</dbReference>
<dbReference type="InterPro" id="IPR003660">
    <property type="entry name" value="HAMP_dom"/>
</dbReference>
<evidence type="ECO:0000256" key="3">
    <source>
        <dbReference type="ARBA" id="ARBA00012438"/>
    </source>
</evidence>
<dbReference type="InterPro" id="IPR036890">
    <property type="entry name" value="HATPase_C_sf"/>
</dbReference>
<comment type="catalytic activity">
    <reaction evidence="1">
        <text>ATP + protein L-histidine = ADP + protein N-phospho-L-histidine.</text>
        <dbReference type="EC" id="2.7.13.3"/>
    </reaction>
</comment>
<name>A0A1J5RQM4_9ZZZZ</name>
<feature type="transmembrane region" description="Helical" evidence="15">
    <location>
        <begin position="177"/>
        <end position="199"/>
    </location>
</feature>
<keyword evidence="5" id="KW-0997">Cell inner membrane</keyword>
<feature type="domain" description="HAMP" evidence="16">
    <location>
        <begin position="196"/>
        <end position="248"/>
    </location>
</feature>
<comment type="caution">
    <text evidence="17">The sequence shown here is derived from an EMBL/GenBank/DDBJ whole genome shotgun (WGS) entry which is preliminary data.</text>
</comment>
<dbReference type="InterPro" id="IPR042295">
    <property type="entry name" value="NarX-like_N_sf"/>
</dbReference>
<keyword evidence="7 17" id="KW-0808">Transferase</keyword>
<dbReference type="PIRSF" id="PIRSF003167">
    <property type="entry name" value="STHK_NarX/NarQ"/>
    <property type="match status" value="1"/>
</dbReference>
<keyword evidence="6" id="KW-0597">Phosphoprotein</keyword>
<keyword evidence="9" id="KW-0547">Nucleotide-binding</keyword>
<dbReference type="PROSITE" id="PS50885">
    <property type="entry name" value="HAMP"/>
    <property type="match status" value="1"/>
</dbReference>
<dbReference type="CDD" id="cd16917">
    <property type="entry name" value="HATPase_UhpB-NarQ-NarX-like"/>
    <property type="match status" value="1"/>
</dbReference>
<dbReference type="SUPFAM" id="SSF158472">
    <property type="entry name" value="HAMP domain-like"/>
    <property type="match status" value="1"/>
</dbReference>
<dbReference type="GO" id="GO:0005886">
    <property type="term" value="C:plasma membrane"/>
    <property type="evidence" value="ECO:0007669"/>
    <property type="project" value="UniProtKB-SubCell"/>
</dbReference>
<dbReference type="EC" id="2.7.13.3" evidence="3"/>
<dbReference type="CDD" id="cd06225">
    <property type="entry name" value="HAMP"/>
    <property type="match status" value="1"/>
</dbReference>
<evidence type="ECO:0000256" key="2">
    <source>
        <dbReference type="ARBA" id="ARBA00004429"/>
    </source>
</evidence>
<dbReference type="SMART" id="SM00387">
    <property type="entry name" value="HATPase_c"/>
    <property type="match status" value="1"/>
</dbReference>
<keyword evidence="4" id="KW-1003">Cell membrane</keyword>
<dbReference type="InterPro" id="IPR029095">
    <property type="entry name" value="NarX-like_N"/>
</dbReference>
<keyword evidence="13 15" id="KW-0472">Membrane</keyword>
<evidence type="ECO:0000256" key="5">
    <source>
        <dbReference type="ARBA" id="ARBA00022519"/>
    </source>
</evidence>
<sequence>MKPLNIRHKITGILILYFLVALIAIGSTLFVSWKLEGGAAAINDAGSERMRSYYIAFLLAQQIQKPTSKLQQTIQDEIMQFEKVLADLERGDSHRPLSLPKNDDVRAQMNLLQHAWVTDLKPRTSQILNTTQLVEQELLLEEYRPIVEKYVLAVNDLVLMVEDSNARATTLLRSLQIGLVSLAFIGTVLLVHLFSMMVVRPVTRLREGLQRMGKGDFDVRLPVASQDELGELAAGFNRMASDLQDIYTTLEQRVEEKTKSVEVKNKELAALDKEMAVFEERNLLAQELHDSIAQSLAYLNIQVQLLHEDLQKSNTVTALQGLEQIREGVQESYDDVRELLVHFRTRIGNANIETAMRSALDKFEGQTSIRTSFECSGTAPELSPEHVLQIMHIVHESLSNVRKHAKANQVKVNLLCDETCALSIQDNGIGFNAARDASDTHVGLHIMRERAHKIGAVLYITSAHGKGTRVFLELNTLNSNQNNTENMQ</sequence>
<dbReference type="Gene3D" id="6.10.340.10">
    <property type="match status" value="1"/>
</dbReference>
<organism evidence="17">
    <name type="scientific">mine drainage metagenome</name>
    <dbReference type="NCBI Taxonomy" id="410659"/>
    <lineage>
        <taxon>unclassified sequences</taxon>
        <taxon>metagenomes</taxon>
        <taxon>ecological metagenomes</taxon>
    </lineage>
</organism>